<gene>
    <name evidence="3" type="ORF">L207DRAFT_500251</name>
</gene>
<evidence type="ECO:0000313" key="4">
    <source>
        <dbReference type="Proteomes" id="UP000235786"/>
    </source>
</evidence>
<dbReference type="Pfam" id="PF06985">
    <property type="entry name" value="HET"/>
    <property type="match status" value="1"/>
</dbReference>
<protein>
    <submittedName>
        <fullName evidence="3">HET-domain-containing protein</fullName>
    </submittedName>
</protein>
<sequence>MAKPETYQYSPLLTKNSIRLLLLQPGAPGSDIHCSLIHSTLRDMHDDIYQHYIALSYVWGDASKTRTVFVDHTPFQATVNLAAALEDLRHPQMVLRLWADAICINQSNILERNHQVGLMRDIYSLAQHTVIHLGERKEECDEVLNAALRGTLNSPHRQLAIDQVLSRPWFTRVWIYQELVLSKDPWVQCGRTRIRWDALYAAICPGEDPQSSGFDGDSDGDPEGDLIKGSGDNEPIHSDAVVDERGLIQLFSGMHKARKGQPETPTLFEVMLSRRGFGVSDPRDLVYGHLAVARLPSKNNIPACPVVDYQRSIAEVFTEATAYILKRTDYNETLHLSDVRTPSRRLKGLPSWVPDW</sequence>
<proteinExistence type="predicted"/>
<keyword evidence="4" id="KW-1185">Reference proteome</keyword>
<dbReference type="EMBL" id="KZ613959">
    <property type="protein sequence ID" value="PMD32508.1"/>
    <property type="molecule type" value="Genomic_DNA"/>
</dbReference>
<dbReference type="InterPro" id="IPR052895">
    <property type="entry name" value="HetReg/Transcr_Mod"/>
</dbReference>
<dbReference type="PANTHER" id="PTHR24148">
    <property type="entry name" value="ANKYRIN REPEAT DOMAIN-CONTAINING PROTEIN 39 HOMOLOG-RELATED"/>
    <property type="match status" value="1"/>
</dbReference>
<feature type="non-terminal residue" evidence="3">
    <location>
        <position position="356"/>
    </location>
</feature>
<feature type="domain" description="Heterokaryon incompatibility" evidence="2">
    <location>
        <begin position="52"/>
        <end position="178"/>
    </location>
</feature>
<evidence type="ECO:0000313" key="3">
    <source>
        <dbReference type="EMBL" id="PMD32508.1"/>
    </source>
</evidence>
<accession>A0A2J6R1W3</accession>
<reference evidence="3 4" key="1">
    <citation type="submission" date="2016-04" db="EMBL/GenBank/DDBJ databases">
        <title>A degradative enzymes factory behind the ericoid mycorrhizal symbiosis.</title>
        <authorList>
            <consortium name="DOE Joint Genome Institute"/>
            <person name="Martino E."/>
            <person name="Morin E."/>
            <person name="Grelet G."/>
            <person name="Kuo A."/>
            <person name="Kohler A."/>
            <person name="Daghino S."/>
            <person name="Barry K."/>
            <person name="Choi C."/>
            <person name="Cichocki N."/>
            <person name="Clum A."/>
            <person name="Copeland A."/>
            <person name="Hainaut M."/>
            <person name="Haridas S."/>
            <person name="Labutti K."/>
            <person name="Lindquist E."/>
            <person name="Lipzen A."/>
            <person name="Khouja H.-R."/>
            <person name="Murat C."/>
            <person name="Ohm R."/>
            <person name="Olson A."/>
            <person name="Spatafora J."/>
            <person name="Veneault-Fourrey C."/>
            <person name="Henrissat B."/>
            <person name="Grigoriev I."/>
            <person name="Martin F."/>
            <person name="Perotto S."/>
        </authorList>
    </citation>
    <scope>NUCLEOTIDE SEQUENCE [LARGE SCALE GENOMIC DNA]</scope>
    <source>
        <strain evidence="3 4">F</strain>
    </source>
</reference>
<organism evidence="3 4">
    <name type="scientific">Hyaloscypha variabilis (strain UAMH 11265 / GT02V1 / F)</name>
    <name type="common">Meliniomyces variabilis</name>
    <dbReference type="NCBI Taxonomy" id="1149755"/>
    <lineage>
        <taxon>Eukaryota</taxon>
        <taxon>Fungi</taxon>
        <taxon>Dikarya</taxon>
        <taxon>Ascomycota</taxon>
        <taxon>Pezizomycotina</taxon>
        <taxon>Leotiomycetes</taxon>
        <taxon>Helotiales</taxon>
        <taxon>Hyaloscyphaceae</taxon>
        <taxon>Hyaloscypha</taxon>
        <taxon>Hyaloscypha variabilis</taxon>
    </lineage>
</organism>
<dbReference type="InterPro" id="IPR010730">
    <property type="entry name" value="HET"/>
</dbReference>
<dbReference type="Proteomes" id="UP000235786">
    <property type="component" value="Unassembled WGS sequence"/>
</dbReference>
<feature type="region of interest" description="Disordered" evidence="1">
    <location>
        <begin position="209"/>
        <end position="237"/>
    </location>
</feature>
<evidence type="ECO:0000259" key="2">
    <source>
        <dbReference type="Pfam" id="PF06985"/>
    </source>
</evidence>
<dbReference type="PANTHER" id="PTHR24148:SF73">
    <property type="entry name" value="HET DOMAIN PROTEIN (AFU_ORTHOLOGUE AFUA_8G01020)"/>
    <property type="match status" value="1"/>
</dbReference>
<evidence type="ECO:0000256" key="1">
    <source>
        <dbReference type="SAM" id="MobiDB-lite"/>
    </source>
</evidence>
<dbReference type="OrthoDB" id="2157530at2759"/>
<dbReference type="AlphaFoldDB" id="A0A2J6R1W3"/>
<name>A0A2J6R1W3_HYAVF</name>